<organism evidence="1">
    <name type="scientific">bioreactor metagenome</name>
    <dbReference type="NCBI Taxonomy" id="1076179"/>
    <lineage>
        <taxon>unclassified sequences</taxon>
        <taxon>metagenomes</taxon>
        <taxon>ecological metagenomes</taxon>
    </lineage>
</organism>
<protein>
    <submittedName>
        <fullName evidence="1">Uncharacterized protein</fullName>
    </submittedName>
</protein>
<proteinExistence type="predicted"/>
<gene>
    <name evidence="1" type="ORF">SDC9_180864</name>
</gene>
<dbReference type="EMBL" id="VSSQ01085857">
    <property type="protein sequence ID" value="MPN33378.1"/>
    <property type="molecule type" value="Genomic_DNA"/>
</dbReference>
<name>A0A645H2X2_9ZZZZ</name>
<evidence type="ECO:0000313" key="1">
    <source>
        <dbReference type="EMBL" id="MPN33378.1"/>
    </source>
</evidence>
<dbReference type="AlphaFoldDB" id="A0A645H2X2"/>
<sequence length="88" mass="10281">MLLEVRQIKVNAEKTMKMDQAPFPLLYFISDGSGTGFDKTRWQSTLIEYVQAKGGSFKLLPCSHYVHSIKYQEIYEQSRRFLQSLSDR</sequence>
<comment type="caution">
    <text evidence="1">The sequence shown here is derived from an EMBL/GenBank/DDBJ whole genome shotgun (WGS) entry which is preliminary data.</text>
</comment>
<reference evidence="1" key="1">
    <citation type="submission" date="2019-08" db="EMBL/GenBank/DDBJ databases">
        <authorList>
            <person name="Kucharzyk K."/>
            <person name="Murdoch R.W."/>
            <person name="Higgins S."/>
            <person name="Loffler F."/>
        </authorList>
    </citation>
    <scope>NUCLEOTIDE SEQUENCE</scope>
</reference>
<accession>A0A645H2X2</accession>